<evidence type="ECO:0000256" key="3">
    <source>
        <dbReference type="ARBA" id="ARBA00022793"/>
    </source>
</evidence>
<gene>
    <name evidence="7 12" type="primary">pyrF</name>
    <name evidence="12" type="ORF">NCTC13163_01897</name>
</gene>
<dbReference type="PROSITE" id="PS00156">
    <property type="entry name" value="OMPDECASE"/>
    <property type="match status" value="1"/>
</dbReference>
<reference evidence="12 13" key="1">
    <citation type="submission" date="2018-06" db="EMBL/GenBank/DDBJ databases">
        <authorList>
            <consortium name="Pathogen Informatics"/>
            <person name="Doyle S."/>
        </authorList>
    </citation>
    <scope>NUCLEOTIDE SEQUENCE [LARGE SCALE GENOMIC DNA]</scope>
    <source>
        <strain evidence="12 13">NCTC13163</strain>
    </source>
</reference>
<dbReference type="InterPro" id="IPR011060">
    <property type="entry name" value="RibuloseP-bd_barrel"/>
</dbReference>
<dbReference type="GO" id="GO:0005829">
    <property type="term" value="C:cytosol"/>
    <property type="evidence" value="ECO:0007669"/>
    <property type="project" value="TreeGrafter"/>
</dbReference>
<keyword evidence="5 7" id="KW-0456">Lyase</keyword>
<dbReference type="PANTHER" id="PTHR32119:SF2">
    <property type="entry name" value="OROTIDINE 5'-PHOSPHATE DECARBOXYLASE"/>
    <property type="match status" value="1"/>
</dbReference>
<dbReference type="InterPro" id="IPR013785">
    <property type="entry name" value="Aldolase_TIM"/>
</dbReference>
<feature type="binding site" evidence="7">
    <location>
        <begin position="57"/>
        <end position="66"/>
    </location>
    <ligand>
        <name>substrate</name>
    </ligand>
</feature>
<dbReference type="InterPro" id="IPR047596">
    <property type="entry name" value="OMPdecase_bac"/>
</dbReference>
<dbReference type="RefSeq" id="WP_029335432.1">
    <property type="nucleotide sequence ID" value="NZ_UGGP01000001.1"/>
</dbReference>
<evidence type="ECO:0000256" key="7">
    <source>
        <dbReference type="HAMAP-Rule" id="MF_01200"/>
    </source>
</evidence>
<dbReference type="Pfam" id="PF00215">
    <property type="entry name" value="OMPdecase"/>
    <property type="match status" value="1"/>
</dbReference>
<comment type="catalytic activity">
    <reaction evidence="6 7 10">
        <text>orotidine 5'-phosphate + H(+) = UMP + CO2</text>
        <dbReference type="Rhea" id="RHEA:11596"/>
        <dbReference type="ChEBI" id="CHEBI:15378"/>
        <dbReference type="ChEBI" id="CHEBI:16526"/>
        <dbReference type="ChEBI" id="CHEBI:57538"/>
        <dbReference type="ChEBI" id="CHEBI:57865"/>
        <dbReference type="EC" id="4.1.1.23"/>
    </reaction>
</comment>
<sequence>MNRLYLALDVETGADAFRLLERIEQKPAVKVGMELFYREGGQFVERLVGEGYPVFLDVKVHDIPETARRTLRQIGRLGVELTNVHTLGGETMMRYALDGLRDVTDTTKLIGVTQLTSTDERMLADELHISGGLEQAVLRQAAMAHRAGLDGVVASVHESRAIHQALGSSFLTVTPGIRMSETADDQVRVATPQAARDAGVSAIVVGRPITRSVDPNAAYTHYLEEWSRTYETNR</sequence>
<dbReference type="GO" id="GO:0004590">
    <property type="term" value="F:orotidine-5'-phosphate decarboxylase activity"/>
    <property type="evidence" value="ECO:0007669"/>
    <property type="project" value="UniProtKB-UniRule"/>
</dbReference>
<comment type="subunit">
    <text evidence="7">Homodimer.</text>
</comment>
<dbReference type="HAMAP" id="MF_01200_B">
    <property type="entry name" value="OMPdecase_type1_B"/>
    <property type="match status" value="1"/>
</dbReference>
<evidence type="ECO:0000313" key="12">
    <source>
        <dbReference type="EMBL" id="STO08525.1"/>
    </source>
</evidence>
<protein>
    <recommendedName>
        <fullName evidence="7">Orotidine 5'-phosphate decarboxylase</fullName>
        <ecNumber evidence="7">4.1.1.23</ecNumber>
    </recommendedName>
    <alternativeName>
        <fullName evidence="7">OMP decarboxylase</fullName>
        <shortName evidence="7">OMPDCase</shortName>
        <shortName evidence="7">OMPdecase</shortName>
    </alternativeName>
</protein>
<evidence type="ECO:0000256" key="8">
    <source>
        <dbReference type="PIRSR" id="PIRSR614732-1"/>
    </source>
</evidence>
<dbReference type="Proteomes" id="UP000254060">
    <property type="component" value="Unassembled WGS sequence"/>
</dbReference>
<feature type="binding site" evidence="7 9">
    <location>
        <position position="207"/>
    </location>
    <ligand>
        <name>substrate</name>
    </ligand>
</feature>
<dbReference type="Gene3D" id="3.20.20.70">
    <property type="entry name" value="Aldolase class I"/>
    <property type="match status" value="1"/>
</dbReference>
<dbReference type="InterPro" id="IPR014732">
    <property type="entry name" value="OMPdecase"/>
</dbReference>
<feature type="binding site" evidence="7 9">
    <location>
        <position position="30"/>
    </location>
    <ligand>
        <name>substrate</name>
    </ligand>
</feature>
<keyword evidence="4 7" id="KW-0665">Pyrimidine biosynthesis</keyword>
<evidence type="ECO:0000256" key="2">
    <source>
        <dbReference type="ARBA" id="ARBA00004861"/>
    </source>
</evidence>
<feature type="binding site" evidence="7 9">
    <location>
        <position position="178"/>
    </location>
    <ligand>
        <name>substrate</name>
    </ligand>
</feature>
<dbReference type="STRING" id="1397694.GCA_000702585_02391"/>
<comment type="pathway">
    <text evidence="2 7 10">Pyrimidine metabolism; UMP biosynthesis via de novo pathway; UMP from orotate: step 2/2.</text>
</comment>
<dbReference type="SMART" id="SM00934">
    <property type="entry name" value="OMPdecase"/>
    <property type="match status" value="1"/>
</dbReference>
<evidence type="ECO:0000256" key="10">
    <source>
        <dbReference type="RuleBase" id="RU000512"/>
    </source>
</evidence>
<evidence type="ECO:0000256" key="1">
    <source>
        <dbReference type="ARBA" id="ARBA00002356"/>
    </source>
</evidence>
<dbReference type="EC" id="4.1.1.23" evidence="7"/>
<dbReference type="AlphaFoldDB" id="A0A377FVS4"/>
<dbReference type="InterPro" id="IPR018089">
    <property type="entry name" value="OMPdecase_AS"/>
</dbReference>
<dbReference type="InterPro" id="IPR001754">
    <property type="entry name" value="OMPdeCOase_dom"/>
</dbReference>
<feature type="active site" description="Proton donor" evidence="7">
    <location>
        <position position="59"/>
    </location>
</feature>
<name>A0A377FVS4_9BACL</name>
<dbReference type="GO" id="GO:0044205">
    <property type="term" value="P:'de novo' UMP biosynthetic process"/>
    <property type="evidence" value="ECO:0007669"/>
    <property type="project" value="UniProtKB-UniRule"/>
</dbReference>
<accession>A0A377FVS4</accession>
<evidence type="ECO:0000259" key="11">
    <source>
        <dbReference type="SMART" id="SM00934"/>
    </source>
</evidence>
<evidence type="ECO:0000313" key="13">
    <source>
        <dbReference type="Proteomes" id="UP000254060"/>
    </source>
</evidence>
<evidence type="ECO:0000256" key="5">
    <source>
        <dbReference type="ARBA" id="ARBA00023239"/>
    </source>
</evidence>
<dbReference type="NCBIfam" id="NF001273">
    <property type="entry name" value="PRK00230.1"/>
    <property type="match status" value="1"/>
</dbReference>
<dbReference type="GO" id="GO:0006207">
    <property type="term" value="P:'de novo' pyrimidine nucleobase biosynthetic process"/>
    <property type="evidence" value="ECO:0007669"/>
    <property type="project" value="InterPro"/>
</dbReference>
<dbReference type="UniPathway" id="UPA00070">
    <property type="reaction ID" value="UER00120"/>
</dbReference>
<evidence type="ECO:0000256" key="6">
    <source>
        <dbReference type="ARBA" id="ARBA00049157"/>
    </source>
</evidence>
<feature type="binding site" evidence="7 9">
    <location>
        <position position="116"/>
    </location>
    <ligand>
        <name>substrate</name>
    </ligand>
</feature>
<dbReference type="PANTHER" id="PTHR32119">
    <property type="entry name" value="OROTIDINE 5'-PHOSPHATE DECARBOXYLASE"/>
    <property type="match status" value="1"/>
</dbReference>
<evidence type="ECO:0000256" key="4">
    <source>
        <dbReference type="ARBA" id="ARBA00022975"/>
    </source>
</evidence>
<feature type="active site" description="For OMPdecase activity" evidence="8">
    <location>
        <position position="59"/>
    </location>
</feature>
<comment type="function">
    <text evidence="1 7">Catalyzes the decarboxylation of orotidine 5'-monophosphate (OMP) to uridine 5'-monophosphate (UMP).</text>
</comment>
<feature type="binding site" evidence="7 9">
    <location>
        <position position="186"/>
    </location>
    <ligand>
        <name>substrate</name>
    </ligand>
</feature>
<evidence type="ECO:0000256" key="9">
    <source>
        <dbReference type="PIRSR" id="PIRSR614732-2"/>
    </source>
</evidence>
<dbReference type="CDD" id="cd04725">
    <property type="entry name" value="OMP_decarboxylase_like"/>
    <property type="match status" value="1"/>
</dbReference>
<feature type="active site" description="For OMPdecase activity" evidence="8">
    <location>
        <position position="57"/>
    </location>
</feature>
<feature type="binding site" evidence="7 9">
    <location>
        <position position="9"/>
    </location>
    <ligand>
        <name>substrate</name>
    </ligand>
</feature>
<keyword evidence="3 7" id="KW-0210">Decarboxylase</keyword>
<comment type="similarity">
    <text evidence="7">Belongs to the OMP decarboxylase family. Type 1 subfamily.</text>
</comment>
<organism evidence="12 13">
    <name type="scientific">Exiguobacterium aurantiacum</name>
    <dbReference type="NCBI Taxonomy" id="33987"/>
    <lineage>
        <taxon>Bacteria</taxon>
        <taxon>Bacillati</taxon>
        <taxon>Bacillota</taxon>
        <taxon>Bacilli</taxon>
        <taxon>Bacillales</taxon>
        <taxon>Bacillales Family XII. Incertae Sedis</taxon>
        <taxon>Exiguobacterium</taxon>
    </lineage>
</organism>
<dbReference type="OrthoDB" id="9806203at2"/>
<proteinExistence type="inferred from homology"/>
<feature type="domain" description="Orotidine 5'-phosphate decarboxylase" evidence="11">
    <location>
        <begin position="3"/>
        <end position="222"/>
    </location>
</feature>
<feature type="binding site" evidence="7 9">
    <location>
        <position position="206"/>
    </location>
    <ligand>
        <name>substrate</name>
    </ligand>
</feature>
<feature type="active site" description="For OMPdecase activity" evidence="8">
    <location>
        <position position="62"/>
    </location>
</feature>
<dbReference type="EMBL" id="UGGP01000001">
    <property type="protein sequence ID" value="STO08525.1"/>
    <property type="molecule type" value="Genomic_DNA"/>
</dbReference>
<dbReference type="NCBIfam" id="TIGR01740">
    <property type="entry name" value="pyrF"/>
    <property type="match status" value="1"/>
</dbReference>
<dbReference type="SUPFAM" id="SSF51366">
    <property type="entry name" value="Ribulose-phoshate binding barrel"/>
    <property type="match status" value="1"/>
</dbReference>